<evidence type="ECO:0000313" key="2">
    <source>
        <dbReference type="EMBL" id="MBY0756940.1"/>
    </source>
</evidence>
<evidence type="ECO:0000256" key="1">
    <source>
        <dbReference type="ARBA" id="ARBA00022705"/>
    </source>
</evidence>
<reference evidence="3 4" key="1">
    <citation type="journal article" date="2021" name="Cell Host Microbe">
        <title>in vivo commensal control of Clostridioides difficile virulence.</title>
        <authorList>
            <person name="Girinathan B.P."/>
            <person name="Dibenedetto N."/>
            <person name="Worley J.N."/>
            <person name="Peltier J."/>
            <person name="Arrieta-Ortiz M.L."/>
            <person name="Rupa Christinal Immanuel S."/>
            <person name="Lavin R."/>
            <person name="Delaney M.L."/>
            <person name="Cummins C."/>
            <person name="Hoffmann M."/>
            <person name="Luo Y."/>
            <person name="Gonzalez-Escalona N."/>
            <person name="Allard M."/>
            <person name="Onderdonk A.B."/>
            <person name="Gerber G.K."/>
            <person name="Sonenshein A.L."/>
            <person name="Baliga N."/>
            <person name="Dupuy B."/>
            <person name="Bry L."/>
        </authorList>
    </citation>
    <scope>NUCLEOTIDE SEQUENCE [LARGE SCALE GENOMIC DNA]</scope>
    <source>
        <strain evidence="3 4">DSM 599</strain>
    </source>
</reference>
<name>A0ABS7L1R0_CLOSR</name>
<protein>
    <recommendedName>
        <fullName evidence="5">J domain-containing protein</fullName>
    </recommendedName>
</protein>
<keyword evidence="4" id="KW-1185">Reference proteome</keyword>
<evidence type="ECO:0000313" key="3">
    <source>
        <dbReference type="EMBL" id="MBY0756964.1"/>
    </source>
</evidence>
<gene>
    <name evidence="2" type="ORF">K5V21_15960</name>
    <name evidence="3" type="ORF">K5V21_16080</name>
</gene>
<dbReference type="InterPro" id="IPR036869">
    <property type="entry name" value="J_dom_sf"/>
</dbReference>
<sequence length="267" mass="32741">MYCVIQEIDLKKENTNGAHKELESYCSNWSIDGKEYRRYYYRHTGDRFKRPIKKAYRISIHKSYRRKGKVKKKQKVICTINYYDIIDITSYVGDYCYKIEDKAKELGLTEDKLMDIIYEKFDHIIERIESEFKTTEEYRVRSKHKEIINKYLENKRAFEEVYGENTYDYCYDVFGELREKKKLNDIKRQYEANKEYERSYYENFKNNYSNNSYSSYFNTKQNNYNEEDKKKYKKMYKTLSAKFHPDVYNDDGEMMKFINGLKEDWGL</sequence>
<organism evidence="3 4">
    <name type="scientific">Clostridium sardiniense</name>
    <name type="common">Clostridium absonum</name>
    <dbReference type="NCBI Taxonomy" id="29369"/>
    <lineage>
        <taxon>Bacteria</taxon>
        <taxon>Bacillati</taxon>
        <taxon>Bacillota</taxon>
        <taxon>Clostridia</taxon>
        <taxon>Eubacteriales</taxon>
        <taxon>Clostridiaceae</taxon>
        <taxon>Clostridium</taxon>
    </lineage>
</organism>
<dbReference type="EMBL" id="JAIKTU010000015">
    <property type="protein sequence ID" value="MBY0756940.1"/>
    <property type="molecule type" value="Genomic_DNA"/>
</dbReference>
<keyword evidence="1" id="KW-0235">DNA replication</keyword>
<evidence type="ECO:0008006" key="5">
    <source>
        <dbReference type="Google" id="ProtNLM"/>
    </source>
</evidence>
<proteinExistence type="predicted"/>
<evidence type="ECO:0000313" key="4">
    <source>
        <dbReference type="Proteomes" id="UP001299068"/>
    </source>
</evidence>
<dbReference type="SUPFAM" id="SSF46565">
    <property type="entry name" value="Chaperone J-domain"/>
    <property type="match status" value="1"/>
</dbReference>
<dbReference type="RefSeq" id="WP_221862147.1">
    <property type="nucleotide sequence ID" value="NZ_JAIKTU010000015.1"/>
</dbReference>
<accession>A0ABS7L1R0</accession>
<dbReference type="EMBL" id="JAIKTU010000015">
    <property type="protein sequence ID" value="MBY0756964.1"/>
    <property type="molecule type" value="Genomic_DNA"/>
</dbReference>
<comment type="caution">
    <text evidence="3">The sequence shown here is derived from an EMBL/GenBank/DDBJ whole genome shotgun (WGS) entry which is preliminary data.</text>
</comment>
<dbReference type="Proteomes" id="UP001299068">
    <property type="component" value="Unassembled WGS sequence"/>
</dbReference>